<evidence type="ECO:0000256" key="1">
    <source>
        <dbReference type="SAM" id="MobiDB-lite"/>
    </source>
</evidence>
<dbReference type="EMBL" id="MLYV02000620">
    <property type="protein sequence ID" value="PSR81380.1"/>
    <property type="molecule type" value="Genomic_DNA"/>
</dbReference>
<evidence type="ECO:0000313" key="4">
    <source>
        <dbReference type="Proteomes" id="UP000186601"/>
    </source>
</evidence>
<protein>
    <recommendedName>
        <fullName evidence="2">DUF6532 domain-containing protein</fullName>
    </recommendedName>
</protein>
<name>A0A2R6NZK8_9APHY</name>
<comment type="caution">
    <text evidence="3">The sequence shown here is derived from an EMBL/GenBank/DDBJ whole genome shotgun (WGS) entry which is preliminary data.</text>
</comment>
<evidence type="ECO:0000259" key="2">
    <source>
        <dbReference type="Pfam" id="PF20149"/>
    </source>
</evidence>
<feature type="compositionally biased region" description="Acidic residues" evidence="1">
    <location>
        <begin position="114"/>
        <end position="135"/>
    </location>
</feature>
<dbReference type="Pfam" id="PF20149">
    <property type="entry name" value="DUF6532"/>
    <property type="match status" value="1"/>
</dbReference>
<evidence type="ECO:0000313" key="3">
    <source>
        <dbReference type="EMBL" id="PSR81380.1"/>
    </source>
</evidence>
<dbReference type="STRING" id="98765.A0A2R6NZK8"/>
<accession>A0A2R6NZK8</accession>
<feature type="compositionally biased region" description="Basic and acidic residues" evidence="1">
    <location>
        <begin position="36"/>
        <end position="47"/>
    </location>
</feature>
<dbReference type="Proteomes" id="UP000186601">
    <property type="component" value="Unassembled WGS sequence"/>
</dbReference>
<feature type="region of interest" description="Disordered" evidence="1">
    <location>
        <begin position="194"/>
        <end position="219"/>
    </location>
</feature>
<dbReference type="AlphaFoldDB" id="A0A2R6NZK8"/>
<feature type="compositionally biased region" description="Pro residues" evidence="1">
    <location>
        <begin position="91"/>
        <end position="106"/>
    </location>
</feature>
<gene>
    <name evidence="3" type="ORF">PHLCEN_2v6388</name>
</gene>
<feature type="compositionally biased region" description="Basic and acidic residues" evidence="1">
    <location>
        <begin position="12"/>
        <end position="26"/>
    </location>
</feature>
<keyword evidence="4" id="KW-1185">Reference proteome</keyword>
<feature type="region of interest" description="Disordered" evidence="1">
    <location>
        <begin position="1"/>
        <end position="182"/>
    </location>
</feature>
<proteinExistence type="predicted"/>
<dbReference type="InterPro" id="IPR045341">
    <property type="entry name" value="DUF6532"/>
</dbReference>
<feature type="compositionally biased region" description="Polar residues" evidence="1">
    <location>
        <begin position="48"/>
        <end position="59"/>
    </location>
</feature>
<reference evidence="3 4" key="1">
    <citation type="submission" date="2018-02" db="EMBL/GenBank/DDBJ databases">
        <title>Genome sequence of the basidiomycete white-rot fungus Phlebia centrifuga.</title>
        <authorList>
            <person name="Granchi Z."/>
            <person name="Peng M."/>
            <person name="de Vries R.P."/>
            <person name="Hilden K."/>
            <person name="Makela M.R."/>
            <person name="Grigoriev I."/>
            <person name="Riley R."/>
        </authorList>
    </citation>
    <scope>NUCLEOTIDE SEQUENCE [LARGE SCALE GENOMIC DNA]</scope>
    <source>
        <strain evidence="3 4">FBCC195</strain>
    </source>
</reference>
<feature type="compositionally biased region" description="Acidic residues" evidence="1">
    <location>
        <begin position="153"/>
        <end position="165"/>
    </location>
</feature>
<dbReference type="OrthoDB" id="2804542at2759"/>
<sequence length="438" mass="49522">MSAQRTSSRAAKPSEKQKHIEAEKTAQSRPKPTPVPRKERAVIEQVRKASTGSRASSKKQPAVDREPKTTAPDHSAKRKAPPPVATHRPRSPPPAASYRPRSPPPPRAHRDIQPEEQYEYIPEDALVLDDGDSADAQDYNAGPPTSSGYTSEMEPEVRDDQDDSEDQPRPARYISQYSSPSIEDLTHLDDEADLEPDATTSHNKRPRSPSTDDEKLPPTPKAVKIIDHAGRAQQQDYDTVVKEIIKVAIDLYEVKLLTVCGFPSSSMEAEWVTEVWADACLREGVKYRITSDLYKMLTRRGTHLRSEMKNKGRKTVCMYYNLRPGQSERAKIKNKMLVTKLLMEAEPDRNLFLYPAKEQQRGSDTRQQIYRHPAIGSVINEYIFGDRASLGVRYAEYFGDEILKPTIALAATFRVKRRVHSQPIADKNKKGMTQFRFS</sequence>
<organism evidence="3 4">
    <name type="scientific">Hermanssonia centrifuga</name>
    <dbReference type="NCBI Taxonomy" id="98765"/>
    <lineage>
        <taxon>Eukaryota</taxon>
        <taxon>Fungi</taxon>
        <taxon>Dikarya</taxon>
        <taxon>Basidiomycota</taxon>
        <taxon>Agaricomycotina</taxon>
        <taxon>Agaricomycetes</taxon>
        <taxon>Polyporales</taxon>
        <taxon>Meruliaceae</taxon>
        <taxon>Hermanssonia</taxon>
    </lineage>
</organism>
<feature type="domain" description="DUF6532" evidence="2">
    <location>
        <begin position="248"/>
        <end position="412"/>
    </location>
</feature>